<dbReference type="InterPro" id="IPR004035">
    <property type="entry name" value="Endouclease-III_FeS-bd_BS"/>
</dbReference>
<evidence type="ECO:0000256" key="5">
    <source>
        <dbReference type="ARBA" id="ARBA00022801"/>
    </source>
</evidence>
<keyword evidence="6" id="KW-0408">Iron</keyword>
<comment type="similarity">
    <text evidence="2">Belongs to the Nth/MutY family.</text>
</comment>
<dbReference type="PANTHER" id="PTHR47203">
    <property type="match status" value="1"/>
</dbReference>
<evidence type="ECO:0000256" key="7">
    <source>
        <dbReference type="ARBA" id="ARBA00023014"/>
    </source>
</evidence>
<keyword evidence="12" id="KW-1185">Reference proteome</keyword>
<dbReference type="GO" id="GO:0006284">
    <property type="term" value="P:base-excision repair"/>
    <property type="evidence" value="ECO:0007669"/>
    <property type="project" value="InterPro"/>
</dbReference>
<dbReference type="SUPFAM" id="SSF48150">
    <property type="entry name" value="DNA-glycosylase"/>
    <property type="match status" value="1"/>
</dbReference>
<dbReference type="InterPro" id="IPR011257">
    <property type="entry name" value="DNA_glycosylase"/>
</dbReference>
<keyword evidence="4" id="KW-0227">DNA damage</keyword>
<dbReference type="PROSITE" id="PS00764">
    <property type="entry name" value="ENDONUCLEASE_III_1"/>
    <property type="match status" value="1"/>
</dbReference>
<evidence type="ECO:0000259" key="10">
    <source>
        <dbReference type="SMART" id="SM00478"/>
    </source>
</evidence>
<keyword evidence="5" id="KW-0378">Hydrolase</keyword>
<proteinExistence type="inferred from homology"/>
<dbReference type="Gene3D" id="1.10.1670.10">
    <property type="entry name" value="Helix-hairpin-Helix base-excision DNA repair enzymes (C-terminal)"/>
    <property type="match status" value="1"/>
</dbReference>
<dbReference type="PANTHER" id="PTHR47203:SF1">
    <property type="entry name" value="HYPOTHETICAL BASE EXCISION DNA REPAIR PROTEIN (EUROFUNG)"/>
    <property type="match status" value="1"/>
</dbReference>
<evidence type="ECO:0000313" key="11">
    <source>
        <dbReference type="EMBL" id="SNB67621.1"/>
    </source>
</evidence>
<reference evidence="12" key="1">
    <citation type="submission" date="2017-06" db="EMBL/GenBank/DDBJ databases">
        <authorList>
            <person name="Varghese N."/>
            <person name="Submissions S."/>
        </authorList>
    </citation>
    <scope>NUCLEOTIDE SEQUENCE [LARGE SCALE GENOMIC DNA]</scope>
    <source>
        <strain evidence="12">JAD2</strain>
    </source>
</reference>
<evidence type="ECO:0000256" key="2">
    <source>
        <dbReference type="ARBA" id="ARBA00008343"/>
    </source>
</evidence>
<keyword evidence="3" id="KW-0479">Metal-binding</keyword>
<dbReference type="GO" id="GO:0051539">
    <property type="term" value="F:4 iron, 4 sulfur cluster binding"/>
    <property type="evidence" value="ECO:0007669"/>
    <property type="project" value="InterPro"/>
</dbReference>
<dbReference type="RefSeq" id="WP_088571542.1">
    <property type="nucleotide sequence ID" value="NZ_FYEK01000032.1"/>
</dbReference>
<name>A0A212R6N6_9CHLR</name>
<evidence type="ECO:0000256" key="8">
    <source>
        <dbReference type="ARBA" id="ARBA00023204"/>
    </source>
</evidence>
<dbReference type="Gene3D" id="1.10.340.30">
    <property type="entry name" value="Hypothetical protein, domain 2"/>
    <property type="match status" value="1"/>
</dbReference>
<keyword evidence="11" id="KW-0255">Endonuclease</keyword>
<organism evidence="11 12">
    <name type="scientific">Thermoflexus hugenholtzii JAD2</name>
    <dbReference type="NCBI Taxonomy" id="877466"/>
    <lineage>
        <taxon>Bacteria</taxon>
        <taxon>Bacillati</taxon>
        <taxon>Chloroflexota</taxon>
        <taxon>Thermoflexia</taxon>
        <taxon>Thermoflexales</taxon>
        <taxon>Thermoflexaceae</taxon>
        <taxon>Thermoflexus</taxon>
    </lineage>
</organism>
<evidence type="ECO:0000256" key="6">
    <source>
        <dbReference type="ARBA" id="ARBA00023004"/>
    </source>
</evidence>
<dbReference type="CDD" id="cd00056">
    <property type="entry name" value="ENDO3c"/>
    <property type="match status" value="1"/>
</dbReference>
<dbReference type="InterPro" id="IPR023170">
    <property type="entry name" value="HhH_base_excis_C"/>
</dbReference>
<dbReference type="FunCoup" id="A0A212R6N6">
    <property type="interactions" value="374"/>
</dbReference>
<keyword evidence="8" id="KW-0234">DNA repair</keyword>
<evidence type="ECO:0000313" key="12">
    <source>
        <dbReference type="Proteomes" id="UP000197025"/>
    </source>
</evidence>
<dbReference type="GO" id="GO:0004519">
    <property type="term" value="F:endonuclease activity"/>
    <property type="evidence" value="ECO:0007669"/>
    <property type="project" value="UniProtKB-KW"/>
</dbReference>
<dbReference type="GO" id="GO:0016798">
    <property type="term" value="F:hydrolase activity, acting on glycosyl bonds"/>
    <property type="evidence" value="ECO:0007669"/>
    <property type="project" value="UniProtKB-KW"/>
</dbReference>
<feature type="domain" description="HhH-GPD" evidence="10">
    <location>
        <begin position="42"/>
        <end position="199"/>
    </location>
</feature>
<dbReference type="SMART" id="SM00478">
    <property type="entry name" value="ENDO3c"/>
    <property type="match status" value="1"/>
</dbReference>
<dbReference type="InParanoid" id="A0A212R6N6"/>
<evidence type="ECO:0000256" key="3">
    <source>
        <dbReference type="ARBA" id="ARBA00022723"/>
    </source>
</evidence>
<gene>
    <name evidence="11" type="ORF">SAMN02746019_00013670</name>
</gene>
<comment type="cofactor">
    <cofactor evidence="1">
        <name>[4Fe-4S] cluster</name>
        <dbReference type="ChEBI" id="CHEBI:49883"/>
    </cofactor>
</comment>
<keyword evidence="11" id="KW-0540">Nuclease</keyword>
<dbReference type="PIRSF" id="PIRSF001435">
    <property type="entry name" value="Nth"/>
    <property type="match status" value="1"/>
</dbReference>
<keyword evidence="7" id="KW-0411">Iron-sulfur</keyword>
<sequence>MERPRAALRRKAERIDRALEAYYGIPARWHLDPLSELVLTVLSQNTSDVNSWRAFERLRERFPTWEAVRDAPVEAVEEAIRPAGLAAQKAPRIQAILRRITEERGELSLDFLADWPVEEAKAYLRRLNGVGPKTAAIVLLFSLGKPAFPVDTHVHRVGTRLGLIPEGMSAERAHEWMEALVPPDRYLPFHLLLIRHGREICKAQRPRCDLCPVRRDCDFYRRRRAAGR</sequence>
<dbReference type="InterPro" id="IPR003265">
    <property type="entry name" value="HhH-GPD_domain"/>
</dbReference>
<dbReference type="GO" id="GO:0140097">
    <property type="term" value="F:catalytic activity, acting on DNA"/>
    <property type="evidence" value="ECO:0007669"/>
    <property type="project" value="UniProtKB-ARBA"/>
</dbReference>
<evidence type="ECO:0000256" key="1">
    <source>
        <dbReference type="ARBA" id="ARBA00001966"/>
    </source>
</evidence>
<evidence type="ECO:0000256" key="9">
    <source>
        <dbReference type="ARBA" id="ARBA00023295"/>
    </source>
</evidence>
<dbReference type="Proteomes" id="UP000197025">
    <property type="component" value="Unassembled WGS sequence"/>
</dbReference>
<accession>A0A212R6N6</accession>
<dbReference type="InterPro" id="IPR003651">
    <property type="entry name" value="Endonuclease3_FeS-loop_motif"/>
</dbReference>
<dbReference type="EMBL" id="FYEK01000032">
    <property type="protein sequence ID" value="SNB67621.1"/>
    <property type="molecule type" value="Genomic_DNA"/>
</dbReference>
<dbReference type="Pfam" id="PF00730">
    <property type="entry name" value="HhH-GPD"/>
    <property type="match status" value="1"/>
</dbReference>
<evidence type="ECO:0000256" key="4">
    <source>
        <dbReference type="ARBA" id="ARBA00022763"/>
    </source>
</evidence>
<protein>
    <submittedName>
        <fullName evidence="11">Endonuclease-3</fullName>
    </submittedName>
</protein>
<dbReference type="GO" id="GO:0046872">
    <property type="term" value="F:metal ion binding"/>
    <property type="evidence" value="ECO:0007669"/>
    <property type="project" value="UniProtKB-KW"/>
</dbReference>
<dbReference type="AlphaFoldDB" id="A0A212R6N6"/>
<dbReference type="OrthoDB" id="9802365at2"/>
<keyword evidence="9" id="KW-0326">Glycosidase</keyword>
<dbReference type="SMART" id="SM00525">
    <property type="entry name" value="FES"/>
    <property type="match status" value="1"/>
</dbReference>